<evidence type="ECO:0000256" key="5">
    <source>
        <dbReference type="SAM" id="Phobius"/>
    </source>
</evidence>
<proteinExistence type="predicted"/>
<feature type="transmembrane region" description="Helical" evidence="5">
    <location>
        <begin position="115"/>
        <end position="135"/>
    </location>
</feature>
<keyword evidence="5" id="KW-1133">Transmembrane helix</keyword>
<sequence length="141" mass="16381">MSKWVSSSATSISGDGLVRCKHNIPAVVKTSGTNDNPGRRFYGCPYWKDVKKNCRFFRWAEMNDDVCEVRDTNIERLILQLEESLSIAESKAERRKKEKKRIVEEGRKVNEDLRAIRFMLTVIVVLNAFVLFVVWSHQFVI</sequence>
<evidence type="ECO:0000313" key="7">
    <source>
        <dbReference type="EMBL" id="CAL1371663.1"/>
    </source>
</evidence>
<protein>
    <recommendedName>
        <fullName evidence="6">GRF-type domain-containing protein</fullName>
    </recommendedName>
</protein>
<evidence type="ECO:0000313" key="8">
    <source>
        <dbReference type="Proteomes" id="UP001497516"/>
    </source>
</evidence>
<keyword evidence="8" id="KW-1185">Reference proteome</keyword>
<keyword evidence="5" id="KW-0472">Membrane</keyword>
<dbReference type="AlphaFoldDB" id="A0AAV2DCS0"/>
<dbReference type="GO" id="GO:0008270">
    <property type="term" value="F:zinc ion binding"/>
    <property type="evidence" value="ECO:0007669"/>
    <property type="project" value="UniProtKB-KW"/>
</dbReference>
<gene>
    <name evidence="7" type="ORF">LTRI10_LOCUS13714</name>
</gene>
<organism evidence="7 8">
    <name type="scientific">Linum trigynum</name>
    <dbReference type="NCBI Taxonomy" id="586398"/>
    <lineage>
        <taxon>Eukaryota</taxon>
        <taxon>Viridiplantae</taxon>
        <taxon>Streptophyta</taxon>
        <taxon>Embryophyta</taxon>
        <taxon>Tracheophyta</taxon>
        <taxon>Spermatophyta</taxon>
        <taxon>Magnoliopsida</taxon>
        <taxon>eudicotyledons</taxon>
        <taxon>Gunneridae</taxon>
        <taxon>Pentapetalae</taxon>
        <taxon>rosids</taxon>
        <taxon>fabids</taxon>
        <taxon>Malpighiales</taxon>
        <taxon>Linaceae</taxon>
        <taxon>Linum</taxon>
    </lineage>
</organism>
<keyword evidence="3" id="KW-0862">Zinc</keyword>
<dbReference type="Pfam" id="PF06839">
    <property type="entry name" value="Zn_ribbon_GRF"/>
    <property type="match status" value="1"/>
</dbReference>
<name>A0AAV2DCS0_9ROSI</name>
<keyword evidence="2 4" id="KW-0863">Zinc-finger</keyword>
<reference evidence="7 8" key="1">
    <citation type="submission" date="2024-04" db="EMBL/GenBank/DDBJ databases">
        <authorList>
            <person name="Fracassetti M."/>
        </authorList>
    </citation>
    <scope>NUCLEOTIDE SEQUENCE [LARGE SCALE GENOMIC DNA]</scope>
</reference>
<keyword evidence="1" id="KW-0479">Metal-binding</keyword>
<evidence type="ECO:0000256" key="1">
    <source>
        <dbReference type="ARBA" id="ARBA00022723"/>
    </source>
</evidence>
<feature type="domain" description="GRF-type" evidence="6">
    <location>
        <begin position="20"/>
        <end position="63"/>
    </location>
</feature>
<dbReference type="EMBL" id="OZ034815">
    <property type="protein sequence ID" value="CAL1371663.1"/>
    <property type="molecule type" value="Genomic_DNA"/>
</dbReference>
<evidence type="ECO:0000256" key="2">
    <source>
        <dbReference type="ARBA" id="ARBA00022771"/>
    </source>
</evidence>
<dbReference type="PANTHER" id="PTHR33248">
    <property type="entry name" value="ZINC ION-BINDING PROTEIN"/>
    <property type="match status" value="1"/>
</dbReference>
<evidence type="ECO:0000256" key="4">
    <source>
        <dbReference type="PROSITE-ProRule" id="PRU01343"/>
    </source>
</evidence>
<evidence type="ECO:0000259" key="6">
    <source>
        <dbReference type="PROSITE" id="PS51999"/>
    </source>
</evidence>
<dbReference type="PROSITE" id="PS51999">
    <property type="entry name" value="ZF_GRF"/>
    <property type="match status" value="1"/>
</dbReference>
<keyword evidence="5" id="KW-0812">Transmembrane</keyword>
<evidence type="ECO:0000256" key="3">
    <source>
        <dbReference type="ARBA" id="ARBA00022833"/>
    </source>
</evidence>
<dbReference type="InterPro" id="IPR010666">
    <property type="entry name" value="Znf_GRF"/>
</dbReference>
<accession>A0AAV2DCS0</accession>
<dbReference type="Proteomes" id="UP001497516">
    <property type="component" value="Chromosome 2"/>
</dbReference>